<name>A0A4P6FVJ7_9MICO</name>
<reference evidence="4 5" key="1">
    <citation type="submission" date="2019-01" db="EMBL/GenBank/DDBJ databases">
        <title>Genome sequencing of strain FW100M-8.</title>
        <authorList>
            <person name="Heo J."/>
            <person name="Kim S.-J."/>
            <person name="Kim J.-S."/>
            <person name="Hong S.-B."/>
            <person name="Kwon S.-W."/>
        </authorList>
    </citation>
    <scope>NUCLEOTIDE SEQUENCE [LARGE SCALE GENOMIC DNA]</scope>
    <source>
        <strain evidence="4 5">FW100M-8</strain>
    </source>
</reference>
<feature type="domain" description="VWFA" evidence="3">
    <location>
        <begin position="142"/>
        <end position="335"/>
    </location>
</feature>
<keyword evidence="2" id="KW-0812">Transmembrane</keyword>
<organism evidence="4 5">
    <name type="scientific">Agromyces protaetiae</name>
    <dbReference type="NCBI Taxonomy" id="2509455"/>
    <lineage>
        <taxon>Bacteria</taxon>
        <taxon>Bacillati</taxon>
        <taxon>Actinomycetota</taxon>
        <taxon>Actinomycetes</taxon>
        <taxon>Micrococcales</taxon>
        <taxon>Microbacteriaceae</taxon>
        <taxon>Agromyces</taxon>
    </lineage>
</organism>
<dbReference type="KEGG" id="agf:ET445_16100"/>
<evidence type="ECO:0000259" key="3">
    <source>
        <dbReference type="PROSITE" id="PS50234"/>
    </source>
</evidence>
<dbReference type="AlphaFoldDB" id="A0A4P6FVJ7"/>
<dbReference type="SUPFAM" id="SSF53300">
    <property type="entry name" value="vWA-like"/>
    <property type="match status" value="1"/>
</dbReference>
<feature type="compositionally biased region" description="Low complexity" evidence="1">
    <location>
        <begin position="12"/>
        <end position="25"/>
    </location>
</feature>
<dbReference type="Proteomes" id="UP000291259">
    <property type="component" value="Chromosome"/>
</dbReference>
<protein>
    <submittedName>
        <fullName evidence="4">VWA domain-containing protein</fullName>
    </submittedName>
</protein>
<proteinExistence type="predicted"/>
<feature type="region of interest" description="Disordered" evidence="1">
    <location>
        <begin position="1"/>
        <end position="131"/>
    </location>
</feature>
<evidence type="ECO:0000313" key="5">
    <source>
        <dbReference type="Proteomes" id="UP000291259"/>
    </source>
</evidence>
<feature type="transmembrane region" description="Helical" evidence="2">
    <location>
        <begin position="911"/>
        <end position="931"/>
    </location>
</feature>
<dbReference type="Pfam" id="PF00092">
    <property type="entry name" value="VWA"/>
    <property type="match status" value="1"/>
</dbReference>
<dbReference type="PROSITE" id="PS50234">
    <property type="entry name" value="VWFA"/>
    <property type="match status" value="1"/>
</dbReference>
<dbReference type="SMART" id="SM00327">
    <property type="entry name" value="VWA"/>
    <property type="match status" value="1"/>
</dbReference>
<dbReference type="OrthoDB" id="134475at2"/>
<keyword evidence="2" id="KW-1133">Transmembrane helix</keyword>
<evidence type="ECO:0000256" key="1">
    <source>
        <dbReference type="SAM" id="MobiDB-lite"/>
    </source>
</evidence>
<dbReference type="InterPro" id="IPR036465">
    <property type="entry name" value="vWFA_dom_sf"/>
</dbReference>
<dbReference type="InterPro" id="IPR050525">
    <property type="entry name" value="ECM_Assembly_Org"/>
</dbReference>
<sequence length="941" mass="96672">MTANAAEGDPDPTTASTTSTPVEATQSPAEVPDPASGDQGGTPPAAPDATEGPEQQAPAPDPAPEATPPAADGDSALDPLAVVPDPSADPAAASRTSAATGSAPPALVESETSPLRAAVSHPPAVDGIVKPNPDLADSCGVDIALVLDASGSIESSGIAQLKAAANTFADSLVDTGSQISVTAFATDAAQLLPATNLDSANLAAVKGSWSILSSGGYTNWARGLQVGYNTFGGFADGQVDLVIVISDGQPNTVNPANPGEFGDGSFEALWPPIQTANAMKSGGTKVFAVGVGPRVSPLSLQAITGPQLFTGSNIATADYATTTNYATLGDQLHEIAVALCGGTVFVHKDVDGVPAAGWRFDAKSADVSPVSQETEAGGVTDPYYVSGYGEGHSSRSVTFDEKQKPGYSLEGVVCKVGGPHGPNAPSQITGESSFSVEVGKTDVVHCYVSNGGPPRDVSIEKSAELAEGVEAVEVGDEFTWVLTVTNGDVAVDDLEVVDAIDPQLEVIGAAQFTTVPAVLPGTWAQTSGPTDSAFAATYTGEFPAGATTTIRIPVRVLPVPALPTPPAVGPDDPAPPVPTLDVSPIPNEACVSTAKDENPENDCATADVPIKRIQPAAYVRCVNDVPWLYFDVTVTDNVAPGEITVTWTSADGSLTKVETVPWDARSGRLLWPGAAVDENGIPYEFPGWRPITEQDLITPPTPGDRFLDLILDETVPTYPWRDMVNPATITFSINPSESVLAAYPMALPTCAIDRPEVVNILKSSSVTSAVPGSSFEYTLSTTATGTGAAENVTLFDEIPADLRVDEITTAGAPAFPRYENCAVTGQDAAGYGGTLRCDLLGVLGQNYPTAPDVVLAVTLNPRTTASSETNTGELCYVESGDVAAQVLCDESTVVVRVPHGMPATGFAGGPWVWGAAGLIVLGGIAVVYTITRRRKDGTQVE</sequence>
<dbReference type="CDD" id="cd00198">
    <property type="entry name" value="vWFA"/>
    <property type="match status" value="1"/>
</dbReference>
<dbReference type="EMBL" id="CP035491">
    <property type="protein sequence ID" value="QAY74628.1"/>
    <property type="molecule type" value="Genomic_DNA"/>
</dbReference>
<keyword evidence="2" id="KW-0472">Membrane</keyword>
<evidence type="ECO:0000256" key="2">
    <source>
        <dbReference type="SAM" id="Phobius"/>
    </source>
</evidence>
<dbReference type="Gene3D" id="3.40.50.410">
    <property type="entry name" value="von Willebrand factor, type A domain"/>
    <property type="match status" value="1"/>
</dbReference>
<dbReference type="PANTHER" id="PTHR24020">
    <property type="entry name" value="COLLAGEN ALPHA"/>
    <property type="match status" value="1"/>
</dbReference>
<dbReference type="InterPro" id="IPR047589">
    <property type="entry name" value="DUF11_rpt"/>
</dbReference>
<dbReference type="InterPro" id="IPR002035">
    <property type="entry name" value="VWF_A"/>
</dbReference>
<evidence type="ECO:0000313" key="4">
    <source>
        <dbReference type="EMBL" id="QAY74628.1"/>
    </source>
</evidence>
<accession>A0A4P6FVJ7</accession>
<feature type="compositionally biased region" description="Low complexity" evidence="1">
    <location>
        <begin position="79"/>
        <end position="107"/>
    </location>
</feature>
<gene>
    <name evidence="4" type="ORF">ET445_16100</name>
</gene>
<dbReference type="NCBIfam" id="TIGR01451">
    <property type="entry name" value="B_ant_repeat"/>
    <property type="match status" value="1"/>
</dbReference>
<keyword evidence="5" id="KW-1185">Reference proteome</keyword>
<dbReference type="RefSeq" id="WP_129192172.1">
    <property type="nucleotide sequence ID" value="NZ_CP035491.1"/>
</dbReference>